<name>A0A3S0BHX2_9BACL</name>
<organism evidence="2 3">
    <name type="scientific">Paenibacillus whitsoniae</name>
    <dbReference type="NCBI Taxonomy" id="2496558"/>
    <lineage>
        <taxon>Bacteria</taxon>
        <taxon>Bacillati</taxon>
        <taxon>Bacillota</taxon>
        <taxon>Bacilli</taxon>
        <taxon>Bacillales</taxon>
        <taxon>Paenibacillaceae</taxon>
        <taxon>Paenibacillus</taxon>
    </lineage>
</organism>
<dbReference type="OrthoDB" id="3035369at2"/>
<evidence type="ECO:0000313" key="2">
    <source>
        <dbReference type="EMBL" id="RTE05393.1"/>
    </source>
</evidence>
<evidence type="ECO:0000259" key="1">
    <source>
        <dbReference type="Pfam" id="PF13614"/>
    </source>
</evidence>
<proteinExistence type="predicted"/>
<dbReference type="Proteomes" id="UP000276128">
    <property type="component" value="Unassembled WGS sequence"/>
</dbReference>
<dbReference type="InterPro" id="IPR027417">
    <property type="entry name" value="P-loop_NTPase"/>
</dbReference>
<feature type="domain" description="AAA" evidence="1">
    <location>
        <begin position="129"/>
        <end position="276"/>
    </location>
</feature>
<dbReference type="PANTHER" id="PTHR13696:SF99">
    <property type="entry name" value="COBYRINIC ACID AC-DIAMIDE SYNTHASE"/>
    <property type="match status" value="1"/>
</dbReference>
<gene>
    <name evidence="2" type="ORF">EJQ19_25405</name>
</gene>
<comment type="caution">
    <text evidence="2">The sequence shown here is derived from an EMBL/GenBank/DDBJ whole genome shotgun (WGS) entry which is preliminary data.</text>
</comment>
<dbReference type="AlphaFoldDB" id="A0A3S0BHX2"/>
<dbReference type="SUPFAM" id="SSF52540">
    <property type="entry name" value="P-loop containing nucleoside triphosphate hydrolases"/>
    <property type="match status" value="1"/>
</dbReference>
<dbReference type="InterPro" id="IPR050678">
    <property type="entry name" value="DNA_Partitioning_ATPase"/>
</dbReference>
<dbReference type="Gene3D" id="3.40.50.300">
    <property type="entry name" value="P-loop containing nucleotide triphosphate hydrolases"/>
    <property type="match status" value="1"/>
</dbReference>
<accession>A0A3S0BHX2</accession>
<dbReference type="PANTHER" id="PTHR13696">
    <property type="entry name" value="P-LOOP CONTAINING NUCLEOSIDE TRIPHOSPHATE HYDROLASE"/>
    <property type="match status" value="1"/>
</dbReference>
<dbReference type="InterPro" id="IPR025669">
    <property type="entry name" value="AAA_dom"/>
</dbReference>
<dbReference type="EMBL" id="RXHU01000083">
    <property type="protein sequence ID" value="RTE05393.1"/>
    <property type="molecule type" value="Genomic_DNA"/>
</dbReference>
<protein>
    <recommendedName>
        <fullName evidence="1">AAA domain-containing protein</fullName>
    </recommendedName>
</protein>
<keyword evidence="3" id="KW-1185">Reference proteome</keyword>
<dbReference type="Gene3D" id="3.40.50.10850">
    <property type="entry name" value="Ntrc-like two-domain protein"/>
    <property type="match status" value="1"/>
</dbReference>
<sequence length="364" mass="41516">MGKITLFFVDDDAVYAQRLAAYLRTSEFAGRIQLKLYSDLSLLLRELDKETYTEGILLFSESFYPELAHRTLRLSKVVLSQAIANSSRADEKLPFLFRYQSLEQLFSHLLALYAVKQESDGFFLGRKTQVISVYASTGGSGKSISAVHLAKQLAFRGKRVFYLSLENVSPASRWLSGETGQLSRLMYYLKQAPKSLGPKLQLLKSHDARFRIDYLTPDEQAGEMQQMQPEHVQKLVEAIRELDAYDALILDLASSLHPRIVAALELSHEVIWLVQDEWNDRFKTQALSREVKLPGNVRYVMSKHRGSPVQEVEAYLPYIPEWRALVSPEQLWTSDIYEQQIDGLVARLDGRADRPLRAGKEAMP</sequence>
<dbReference type="Pfam" id="PF13614">
    <property type="entry name" value="AAA_31"/>
    <property type="match status" value="1"/>
</dbReference>
<evidence type="ECO:0000313" key="3">
    <source>
        <dbReference type="Proteomes" id="UP000276128"/>
    </source>
</evidence>
<reference evidence="2 3" key="1">
    <citation type="submission" date="2018-12" db="EMBL/GenBank/DDBJ databases">
        <title>Bacillus ochoae sp. nov., Paenibacillus whitsoniae sp. nov., Paenibacillus spiritus sp. nov. Isolated from the Mars Exploration Rover during spacecraft assembly.</title>
        <authorList>
            <person name="Seuylemezian A."/>
            <person name="Vaishampayan P."/>
        </authorList>
    </citation>
    <scope>NUCLEOTIDE SEQUENCE [LARGE SCALE GENOMIC DNA]</scope>
    <source>
        <strain evidence="2 3">MER 54</strain>
    </source>
</reference>
<dbReference type="RefSeq" id="WP_126144044.1">
    <property type="nucleotide sequence ID" value="NZ_RXHU01000083.1"/>
</dbReference>